<evidence type="ECO:0000313" key="1">
    <source>
        <dbReference type="EMBL" id="KAK3331779.1"/>
    </source>
</evidence>
<proteinExistence type="predicted"/>
<reference evidence="1" key="2">
    <citation type="submission" date="2023-06" db="EMBL/GenBank/DDBJ databases">
        <authorList>
            <consortium name="Lawrence Berkeley National Laboratory"/>
            <person name="Haridas S."/>
            <person name="Hensen N."/>
            <person name="Bonometti L."/>
            <person name="Westerberg I."/>
            <person name="Brannstrom I.O."/>
            <person name="Guillou S."/>
            <person name="Cros-Aarteil S."/>
            <person name="Calhoun S."/>
            <person name="Kuo A."/>
            <person name="Mondo S."/>
            <person name="Pangilinan J."/>
            <person name="Riley R."/>
            <person name="Labutti K."/>
            <person name="Andreopoulos B."/>
            <person name="Lipzen A."/>
            <person name="Chen C."/>
            <person name="Yanf M."/>
            <person name="Daum C."/>
            <person name="Ng V."/>
            <person name="Clum A."/>
            <person name="Steindorff A."/>
            <person name="Ohm R."/>
            <person name="Martin F."/>
            <person name="Silar P."/>
            <person name="Natvig D."/>
            <person name="Lalanne C."/>
            <person name="Gautier V."/>
            <person name="Ament-Velasquez S.L."/>
            <person name="Kruys A."/>
            <person name="Hutchinson M.I."/>
            <person name="Powell A.J."/>
            <person name="Barry K."/>
            <person name="Miller A.N."/>
            <person name="Grigoriev I.V."/>
            <person name="Debuchy R."/>
            <person name="Gladieux P."/>
            <person name="Thoren M.H."/>
            <person name="Johannesson H."/>
        </authorList>
    </citation>
    <scope>NUCLEOTIDE SEQUENCE</scope>
    <source>
        <strain evidence="1">SMH4131-1</strain>
    </source>
</reference>
<keyword evidence="2" id="KW-1185">Reference proteome</keyword>
<organism evidence="1 2">
    <name type="scientific">Cercophora scortea</name>
    <dbReference type="NCBI Taxonomy" id="314031"/>
    <lineage>
        <taxon>Eukaryota</taxon>
        <taxon>Fungi</taxon>
        <taxon>Dikarya</taxon>
        <taxon>Ascomycota</taxon>
        <taxon>Pezizomycotina</taxon>
        <taxon>Sordariomycetes</taxon>
        <taxon>Sordariomycetidae</taxon>
        <taxon>Sordariales</taxon>
        <taxon>Lasiosphaeriaceae</taxon>
        <taxon>Cercophora</taxon>
    </lineage>
</organism>
<name>A0AAE0IV27_9PEZI</name>
<protein>
    <submittedName>
        <fullName evidence="1">Uncharacterized protein</fullName>
    </submittedName>
</protein>
<comment type="caution">
    <text evidence="1">The sequence shown here is derived from an EMBL/GenBank/DDBJ whole genome shotgun (WGS) entry which is preliminary data.</text>
</comment>
<dbReference type="EMBL" id="JAUEPO010000002">
    <property type="protein sequence ID" value="KAK3331779.1"/>
    <property type="molecule type" value="Genomic_DNA"/>
</dbReference>
<reference evidence="1" key="1">
    <citation type="journal article" date="2023" name="Mol. Phylogenet. Evol.">
        <title>Genome-scale phylogeny and comparative genomics of the fungal order Sordariales.</title>
        <authorList>
            <person name="Hensen N."/>
            <person name="Bonometti L."/>
            <person name="Westerberg I."/>
            <person name="Brannstrom I.O."/>
            <person name="Guillou S."/>
            <person name="Cros-Aarteil S."/>
            <person name="Calhoun S."/>
            <person name="Haridas S."/>
            <person name="Kuo A."/>
            <person name="Mondo S."/>
            <person name="Pangilinan J."/>
            <person name="Riley R."/>
            <person name="LaButti K."/>
            <person name="Andreopoulos B."/>
            <person name="Lipzen A."/>
            <person name="Chen C."/>
            <person name="Yan M."/>
            <person name="Daum C."/>
            <person name="Ng V."/>
            <person name="Clum A."/>
            <person name="Steindorff A."/>
            <person name="Ohm R.A."/>
            <person name="Martin F."/>
            <person name="Silar P."/>
            <person name="Natvig D.O."/>
            <person name="Lalanne C."/>
            <person name="Gautier V."/>
            <person name="Ament-Velasquez S.L."/>
            <person name="Kruys A."/>
            <person name="Hutchinson M.I."/>
            <person name="Powell A.J."/>
            <person name="Barry K."/>
            <person name="Miller A.N."/>
            <person name="Grigoriev I.V."/>
            <person name="Debuchy R."/>
            <person name="Gladieux P."/>
            <person name="Hiltunen Thoren M."/>
            <person name="Johannesson H."/>
        </authorList>
    </citation>
    <scope>NUCLEOTIDE SEQUENCE</scope>
    <source>
        <strain evidence="1">SMH4131-1</strain>
    </source>
</reference>
<gene>
    <name evidence="1" type="ORF">B0T19DRAFT_413958</name>
</gene>
<sequence>MPVGFLMNERDRRWDAKLPTYRLPLPTLRATNLWVGIQAALQTATADSRQIVALPTKDIPSATIPTIPRAKLSFITLSPSSHPTELRCTDGGPQVVVAQTVRVSGTQAFCFPNLSVHFPVPAMACPPIPSHPDPEFPRPGANLLHTSSTVYSTPGHPSLPWLCECRHLAPNAPAAREVPVFLTTTTPALGIVTCNSRPI</sequence>
<dbReference type="AlphaFoldDB" id="A0AAE0IV27"/>
<accession>A0AAE0IV27</accession>
<dbReference type="Proteomes" id="UP001286456">
    <property type="component" value="Unassembled WGS sequence"/>
</dbReference>
<evidence type="ECO:0000313" key="2">
    <source>
        <dbReference type="Proteomes" id="UP001286456"/>
    </source>
</evidence>